<gene>
    <name evidence="2" type="ORF">SAMN02745225_01784</name>
</gene>
<dbReference type="PANTHER" id="PTHR42930">
    <property type="entry name" value="PHOSPHATE-SPECIFIC TRANSPORT SYSTEM ACCESSORY PROTEIN PHOU"/>
    <property type="match status" value="1"/>
</dbReference>
<proteinExistence type="predicted"/>
<feature type="domain" description="PhoU" evidence="1">
    <location>
        <begin position="12"/>
        <end position="96"/>
    </location>
</feature>
<feature type="domain" description="PhoU" evidence="1">
    <location>
        <begin position="114"/>
        <end position="195"/>
    </location>
</feature>
<dbReference type="GO" id="GO:0045936">
    <property type="term" value="P:negative regulation of phosphate metabolic process"/>
    <property type="evidence" value="ECO:0007669"/>
    <property type="project" value="InterPro"/>
</dbReference>
<evidence type="ECO:0000313" key="3">
    <source>
        <dbReference type="Proteomes" id="UP000184295"/>
    </source>
</evidence>
<dbReference type="SUPFAM" id="SSF109755">
    <property type="entry name" value="PhoU-like"/>
    <property type="match status" value="1"/>
</dbReference>
<reference evidence="3" key="1">
    <citation type="submission" date="2016-11" db="EMBL/GenBank/DDBJ databases">
        <authorList>
            <person name="Varghese N."/>
            <person name="Submissions S."/>
        </authorList>
    </citation>
    <scope>NUCLEOTIDE SEQUENCE [LARGE SCALE GENOMIC DNA]</scope>
    <source>
        <strain evidence="3">DSM 19514</strain>
    </source>
</reference>
<protein>
    <submittedName>
        <fullName evidence="2">Phosphate transport system protein</fullName>
    </submittedName>
</protein>
<dbReference type="InterPro" id="IPR038078">
    <property type="entry name" value="PhoU-like_sf"/>
</dbReference>
<dbReference type="Pfam" id="PF01895">
    <property type="entry name" value="PhoU"/>
    <property type="match status" value="2"/>
</dbReference>
<organism evidence="2 3">
    <name type="scientific">Ferrithrix thermotolerans DSM 19514</name>
    <dbReference type="NCBI Taxonomy" id="1121881"/>
    <lineage>
        <taxon>Bacteria</taxon>
        <taxon>Bacillati</taxon>
        <taxon>Actinomycetota</taxon>
        <taxon>Acidimicrobiia</taxon>
        <taxon>Acidimicrobiales</taxon>
        <taxon>Acidimicrobiaceae</taxon>
        <taxon>Ferrithrix</taxon>
    </lineage>
</organism>
<accession>A0A1M4WTW4</accession>
<name>A0A1M4WTW4_9ACTN</name>
<dbReference type="STRING" id="1121881.SAMN02745225_01784"/>
<evidence type="ECO:0000313" key="2">
    <source>
        <dbReference type="EMBL" id="SHE84650.1"/>
    </source>
</evidence>
<dbReference type="PANTHER" id="PTHR42930:SF3">
    <property type="entry name" value="PHOSPHATE-SPECIFIC TRANSPORT SYSTEM ACCESSORY PROTEIN PHOU"/>
    <property type="match status" value="1"/>
</dbReference>
<dbReference type="OrthoDB" id="9814256at2"/>
<dbReference type="GO" id="GO:0030643">
    <property type="term" value="P:intracellular phosphate ion homeostasis"/>
    <property type="evidence" value="ECO:0007669"/>
    <property type="project" value="InterPro"/>
</dbReference>
<dbReference type="Proteomes" id="UP000184295">
    <property type="component" value="Unassembled WGS sequence"/>
</dbReference>
<keyword evidence="3" id="KW-1185">Reference proteome</keyword>
<dbReference type="InterPro" id="IPR028366">
    <property type="entry name" value="PhoU"/>
</dbReference>
<sequence>MAFPQLVKSVFELYALVGDAFVGSTEALLYGDRMIAEKLIERDQLVDNLYAELDQELAERLSKVPLSADEISYLVGLMKIVPELERSGDLAEHIAQKSLLGLGPEMSPRLRGIVNQMSKTAAEMWRRSAEAFLNSNKEAHRVIDALDDEIDELNLAYYTELASSCKDVVPAIELALVGRFYERFADHAVNLARTVAQLPDLR</sequence>
<dbReference type="RefSeq" id="WP_072791499.1">
    <property type="nucleotide sequence ID" value="NZ_FQUL01000029.1"/>
</dbReference>
<dbReference type="Gene3D" id="1.20.58.220">
    <property type="entry name" value="Phosphate transport system protein phou homolog 2, domain 2"/>
    <property type="match status" value="1"/>
</dbReference>
<dbReference type="EMBL" id="FQUL01000029">
    <property type="protein sequence ID" value="SHE84650.1"/>
    <property type="molecule type" value="Genomic_DNA"/>
</dbReference>
<dbReference type="InterPro" id="IPR026022">
    <property type="entry name" value="PhoU_dom"/>
</dbReference>
<dbReference type="AlphaFoldDB" id="A0A1M4WTW4"/>
<evidence type="ECO:0000259" key="1">
    <source>
        <dbReference type="Pfam" id="PF01895"/>
    </source>
</evidence>